<dbReference type="InterPro" id="IPR036291">
    <property type="entry name" value="NAD(P)-bd_dom_sf"/>
</dbReference>
<protein>
    <submittedName>
        <fullName evidence="5">Short-chain dehydrogenase TIC 32, chloroplastic</fullName>
    </submittedName>
</protein>
<dbReference type="PRINTS" id="PR00080">
    <property type="entry name" value="SDRFAMILY"/>
</dbReference>
<dbReference type="PANTHER" id="PTHR24320">
    <property type="entry name" value="RETINOL DEHYDROGENASE"/>
    <property type="match status" value="1"/>
</dbReference>
<evidence type="ECO:0000256" key="3">
    <source>
        <dbReference type="ARBA" id="ARBA00023002"/>
    </source>
</evidence>
<keyword evidence="2" id="KW-0521">NADP</keyword>
<dbReference type="EMBL" id="LFJN01000012">
    <property type="protein sequence ID" value="KPI40335.1"/>
    <property type="molecule type" value="Genomic_DNA"/>
</dbReference>
<accession>A0A0N1H4M4</accession>
<sequence>MTDFNRETTGREVVQAYGSRLNNKTIVITGASDGGLGAATAVALAGASPAHIILLARSAKKVTPVQEQIAAANASVKTSFVSVELDDVDSVRKAASEINDLTDHIDVLLNNAGIMAIPEFTTNKDGIELQLATNHLGHFLLTALLFPKIEAAGPGARIVNLTSDGHELAQCHFEDYNFSDGKKYHPFRGYGQSKTANILFTTYLASHLSSRQIYSFSLHPGVIMSTGLSKTMTEEMVRTADEIATEETGIGFTIEEPKDIEHGIATSLIAILDPRLEQHNGAYLEDGAIAVARSYATSEQGAERLWKLSEKLVKQEFRL</sequence>
<dbReference type="GO" id="GO:0016491">
    <property type="term" value="F:oxidoreductase activity"/>
    <property type="evidence" value="ECO:0007669"/>
    <property type="project" value="UniProtKB-KW"/>
</dbReference>
<gene>
    <name evidence="5" type="ORF">AB675_7635</name>
</gene>
<dbReference type="InterPro" id="IPR002347">
    <property type="entry name" value="SDR_fam"/>
</dbReference>
<comment type="caution">
    <text evidence="5">The sequence shown here is derived from an EMBL/GenBank/DDBJ whole genome shotgun (WGS) entry which is preliminary data.</text>
</comment>
<dbReference type="Proteomes" id="UP000038010">
    <property type="component" value="Unassembled WGS sequence"/>
</dbReference>
<evidence type="ECO:0000256" key="4">
    <source>
        <dbReference type="RuleBase" id="RU000363"/>
    </source>
</evidence>
<reference evidence="5 6" key="1">
    <citation type="submission" date="2015-06" db="EMBL/GenBank/DDBJ databases">
        <title>Draft genome of the ant-associated black yeast Phialophora attae CBS 131958.</title>
        <authorList>
            <person name="Moreno L.F."/>
            <person name="Stielow B.J."/>
            <person name="de Hoog S."/>
            <person name="Vicente V.A."/>
            <person name="Weiss V.A."/>
            <person name="de Vries M."/>
            <person name="Cruz L.M."/>
            <person name="Souza E.M."/>
        </authorList>
    </citation>
    <scope>NUCLEOTIDE SEQUENCE [LARGE SCALE GENOMIC DNA]</scope>
    <source>
        <strain evidence="5 6">CBS 131958</strain>
    </source>
</reference>
<evidence type="ECO:0000256" key="2">
    <source>
        <dbReference type="ARBA" id="ARBA00022857"/>
    </source>
</evidence>
<keyword evidence="6" id="KW-1185">Reference proteome</keyword>
<dbReference type="GeneID" id="28739899"/>
<keyword evidence="3" id="KW-0560">Oxidoreductase</keyword>
<comment type="similarity">
    <text evidence="1 4">Belongs to the short-chain dehydrogenases/reductases (SDR) family.</text>
</comment>
<evidence type="ECO:0000313" key="6">
    <source>
        <dbReference type="Proteomes" id="UP000038010"/>
    </source>
</evidence>
<dbReference type="Gene3D" id="3.40.50.720">
    <property type="entry name" value="NAD(P)-binding Rossmann-like Domain"/>
    <property type="match status" value="1"/>
</dbReference>
<dbReference type="PRINTS" id="PR00081">
    <property type="entry name" value="GDHRDH"/>
</dbReference>
<evidence type="ECO:0000256" key="1">
    <source>
        <dbReference type="ARBA" id="ARBA00006484"/>
    </source>
</evidence>
<proteinExistence type="inferred from homology"/>
<dbReference type="STRING" id="1664694.A0A0N1H4M4"/>
<organism evidence="5 6">
    <name type="scientific">Cyphellophora attinorum</name>
    <dbReference type="NCBI Taxonomy" id="1664694"/>
    <lineage>
        <taxon>Eukaryota</taxon>
        <taxon>Fungi</taxon>
        <taxon>Dikarya</taxon>
        <taxon>Ascomycota</taxon>
        <taxon>Pezizomycotina</taxon>
        <taxon>Eurotiomycetes</taxon>
        <taxon>Chaetothyriomycetidae</taxon>
        <taxon>Chaetothyriales</taxon>
        <taxon>Cyphellophoraceae</taxon>
        <taxon>Cyphellophora</taxon>
    </lineage>
</organism>
<dbReference type="Pfam" id="PF00106">
    <property type="entry name" value="adh_short"/>
    <property type="match status" value="1"/>
</dbReference>
<name>A0A0N1H4M4_9EURO</name>
<dbReference type="AlphaFoldDB" id="A0A0N1H4M4"/>
<dbReference type="RefSeq" id="XP_018000298.1">
    <property type="nucleotide sequence ID" value="XM_018148019.1"/>
</dbReference>
<dbReference type="VEuPathDB" id="FungiDB:AB675_7635"/>
<dbReference type="SUPFAM" id="SSF51735">
    <property type="entry name" value="NAD(P)-binding Rossmann-fold domains"/>
    <property type="match status" value="1"/>
</dbReference>
<dbReference type="OrthoDB" id="191139at2759"/>
<dbReference type="PANTHER" id="PTHR24320:SF283">
    <property type="entry name" value="RETINOL DEHYDROGENASE 11"/>
    <property type="match status" value="1"/>
</dbReference>
<evidence type="ECO:0000313" key="5">
    <source>
        <dbReference type="EMBL" id="KPI40335.1"/>
    </source>
</evidence>